<dbReference type="AlphaFoldDB" id="A0A9N9I041"/>
<evidence type="ECO:0000313" key="3">
    <source>
        <dbReference type="Proteomes" id="UP000789570"/>
    </source>
</evidence>
<reference evidence="2" key="1">
    <citation type="submission" date="2021-06" db="EMBL/GenBank/DDBJ databases">
        <authorList>
            <person name="Kallberg Y."/>
            <person name="Tangrot J."/>
            <person name="Rosling A."/>
        </authorList>
    </citation>
    <scope>NUCLEOTIDE SEQUENCE</scope>
    <source>
        <strain evidence="2">UK204</strain>
    </source>
</reference>
<protein>
    <submittedName>
        <fullName evidence="2">359_t:CDS:1</fullName>
    </submittedName>
</protein>
<sequence>MGPNLPTNIFLKKNVSSTIETGEKSPAESNLEERDMKSNGE</sequence>
<accession>A0A9N9I041</accession>
<organism evidence="2 3">
    <name type="scientific">Funneliformis caledonium</name>
    <dbReference type="NCBI Taxonomy" id="1117310"/>
    <lineage>
        <taxon>Eukaryota</taxon>
        <taxon>Fungi</taxon>
        <taxon>Fungi incertae sedis</taxon>
        <taxon>Mucoromycota</taxon>
        <taxon>Glomeromycotina</taxon>
        <taxon>Glomeromycetes</taxon>
        <taxon>Glomerales</taxon>
        <taxon>Glomeraceae</taxon>
        <taxon>Funneliformis</taxon>
    </lineage>
</organism>
<name>A0A9N9I041_9GLOM</name>
<dbReference type="Proteomes" id="UP000789570">
    <property type="component" value="Unassembled WGS sequence"/>
</dbReference>
<feature type="compositionally biased region" description="Basic and acidic residues" evidence="1">
    <location>
        <begin position="21"/>
        <end position="41"/>
    </location>
</feature>
<proteinExistence type="predicted"/>
<feature type="region of interest" description="Disordered" evidence="1">
    <location>
        <begin position="16"/>
        <end position="41"/>
    </location>
</feature>
<evidence type="ECO:0000256" key="1">
    <source>
        <dbReference type="SAM" id="MobiDB-lite"/>
    </source>
</evidence>
<keyword evidence="3" id="KW-1185">Reference proteome</keyword>
<evidence type="ECO:0000313" key="2">
    <source>
        <dbReference type="EMBL" id="CAG8714398.1"/>
    </source>
</evidence>
<comment type="caution">
    <text evidence="2">The sequence shown here is derived from an EMBL/GenBank/DDBJ whole genome shotgun (WGS) entry which is preliminary data.</text>
</comment>
<dbReference type="EMBL" id="CAJVPQ010009332">
    <property type="protein sequence ID" value="CAG8714398.1"/>
    <property type="molecule type" value="Genomic_DNA"/>
</dbReference>
<gene>
    <name evidence="2" type="ORF">FCALED_LOCUS14083</name>
</gene>